<reference evidence="2 3" key="1">
    <citation type="journal article" date="2020" name="ISME J.">
        <title>Uncovering the hidden diversity of litter-decomposition mechanisms in mushroom-forming fungi.</title>
        <authorList>
            <person name="Floudas D."/>
            <person name="Bentzer J."/>
            <person name="Ahren D."/>
            <person name="Johansson T."/>
            <person name="Persson P."/>
            <person name="Tunlid A."/>
        </authorList>
    </citation>
    <scope>NUCLEOTIDE SEQUENCE [LARGE SCALE GENOMIC DNA]</scope>
    <source>
        <strain evidence="2 3">CBS 661.87</strain>
    </source>
</reference>
<gene>
    <name evidence="2" type="ORF">D9615_005462</name>
</gene>
<evidence type="ECO:0000256" key="1">
    <source>
        <dbReference type="SAM" id="Phobius"/>
    </source>
</evidence>
<keyword evidence="1" id="KW-0812">Transmembrane</keyword>
<proteinExistence type="predicted"/>
<keyword evidence="3" id="KW-1185">Reference proteome</keyword>
<evidence type="ECO:0000313" key="2">
    <source>
        <dbReference type="EMBL" id="KAF5381664.1"/>
    </source>
</evidence>
<keyword evidence="1" id="KW-1133">Transmembrane helix</keyword>
<name>A0A8H5HE96_9AGAR</name>
<accession>A0A8H5HE96</accession>
<dbReference type="EMBL" id="JAACJP010000010">
    <property type="protein sequence ID" value="KAF5381664.1"/>
    <property type="molecule type" value="Genomic_DNA"/>
</dbReference>
<dbReference type="OrthoDB" id="202672at2759"/>
<keyword evidence="1" id="KW-0472">Membrane</keyword>
<comment type="caution">
    <text evidence="2">The sequence shown here is derived from an EMBL/GenBank/DDBJ whole genome shotgun (WGS) entry which is preliminary data.</text>
</comment>
<sequence>MTCQWARISGPGRSHINRRNKRETFAPNLVPQFSHPTYHFPFPVIPPPMSTMAASTLACLPKAKPDHSFARPPKSKLGLFLWRRRMWFESTFVLSMLEPWEKILLCKSIPSLLVLTTELTPLYGLVTIFVGTFILVMTGLVKYLPEHIVIMQRRAVYYLWGQEGDERLLWQWLGIGVSAAANVTEGTPGLPGLYKAL</sequence>
<protein>
    <submittedName>
        <fullName evidence="2">Uncharacterized protein</fullName>
    </submittedName>
</protein>
<organism evidence="2 3">
    <name type="scientific">Tricholomella constricta</name>
    <dbReference type="NCBI Taxonomy" id="117010"/>
    <lineage>
        <taxon>Eukaryota</taxon>
        <taxon>Fungi</taxon>
        <taxon>Dikarya</taxon>
        <taxon>Basidiomycota</taxon>
        <taxon>Agaricomycotina</taxon>
        <taxon>Agaricomycetes</taxon>
        <taxon>Agaricomycetidae</taxon>
        <taxon>Agaricales</taxon>
        <taxon>Tricholomatineae</taxon>
        <taxon>Lyophyllaceae</taxon>
        <taxon>Tricholomella</taxon>
    </lineage>
</organism>
<feature type="transmembrane region" description="Helical" evidence="1">
    <location>
        <begin position="122"/>
        <end position="144"/>
    </location>
</feature>
<dbReference type="Proteomes" id="UP000565441">
    <property type="component" value="Unassembled WGS sequence"/>
</dbReference>
<evidence type="ECO:0000313" key="3">
    <source>
        <dbReference type="Proteomes" id="UP000565441"/>
    </source>
</evidence>
<dbReference type="AlphaFoldDB" id="A0A8H5HE96"/>